<name>A0AA35UXW8_9PROT</name>
<feature type="domain" description="Luciferase-like" evidence="5">
    <location>
        <begin position="68"/>
        <end position="359"/>
    </location>
</feature>
<evidence type="ECO:0000313" key="6">
    <source>
        <dbReference type="EMBL" id="CAI9121490.1"/>
    </source>
</evidence>
<accession>A0AA35UXW8</accession>
<evidence type="ECO:0000256" key="4">
    <source>
        <dbReference type="ARBA" id="ARBA00023033"/>
    </source>
</evidence>
<keyword evidence="1" id="KW-0285">Flavoprotein</keyword>
<protein>
    <submittedName>
        <fullName evidence="6">LLM class flavin-dependent oxidoreductase</fullName>
    </submittedName>
</protein>
<keyword evidence="3" id="KW-0560">Oxidoreductase</keyword>
<dbReference type="Proteomes" id="UP001176960">
    <property type="component" value="Unassembled WGS sequence"/>
</dbReference>
<dbReference type="PANTHER" id="PTHR42847">
    <property type="entry name" value="ALKANESULFONATE MONOOXYGENASE"/>
    <property type="match status" value="1"/>
</dbReference>
<dbReference type="Gene3D" id="3.20.20.30">
    <property type="entry name" value="Luciferase-like domain"/>
    <property type="match status" value="1"/>
</dbReference>
<dbReference type="SUPFAM" id="SSF51679">
    <property type="entry name" value="Bacterial luciferase-like"/>
    <property type="match status" value="1"/>
</dbReference>
<dbReference type="InterPro" id="IPR036661">
    <property type="entry name" value="Luciferase-like_sf"/>
</dbReference>
<dbReference type="PANTHER" id="PTHR42847:SF4">
    <property type="entry name" value="ALKANESULFONATE MONOOXYGENASE-RELATED"/>
    <property type="match status" value="1"/>
</dbReference>
<evidence type="ECO:0000256" key="3">
    <source>
        <dbReference type="ARBA" id="ARBA00023002"/>
    </source>
</evidence>
<keyword evidence="2" id="KW-0288">FMN</keyword>
<organism evidence="6 7">
    <name type="scientific">Brytella acorum</name>
    <dbReference type="NCBI Taxonomy" id="2959299"/>
    <lineage>
        <taxon>Bacteria</taxon>
        <taxon>Pseudomonadati</taxon>
        <taxon>Pseudomonadota</taxon>
        <taxon>Alphaproteobacteria</taxon>
        <taxon>Acetobacterales</taxon>
        <taxon>Acetobacteraceae</taxon>
        <taxon>Brytella</taxon>
    </lineage>
</organism>
<sequence length="393" mass="42936">MITIGGRSIQQSIAVVNNNTTFIYSDLRISPMNASAEPIPSCEVSWFSALCDDDYEFLGVPDKALLSSWEHCRNIVLSAEKGGFDRILLPSGYSLGLDTIAFAGGVAPLLRRLKLLTAIRCGEVWAPQQARQIATLDQMTEGRLDINIISSDLPGETLESAPRYRRTLEYMHILRALLNGQPVDADGEFYKFSVAPPRLQGYGGKSPLFYFGGLSEAARETAAAAADVYLMWPDTLEGVRSVVTDMRERAARYGRTLKFGYRVHVIVRESEAEARAAAVRLVSKLDASTGESIRNRSLDAAAAGVLHQGALRDRADSEGYVEDILWTGIGRARSGCGAALVGTPDQILAKLLAYQDLGMGAFILSGYPHQTECDLFARHVLPHLNHAPLSRFD</sequence>
<keyword evidence="4" id="KW-0503">Monooxygenase</keyword>
<keyword evidence="7" id="KW-1185">Reference proteome</keyword>
<dbReference type="EMBL" id="CATKSH010000016">
    <property type="protein sequence ID" value="CAI9121490.1"/>
    <property type="molecule type" value="Genomic_DNA"/>
</dbReference>
<dbReference type="GO" id="GO:0046306">
    <property type="term" value="P:alkanesulfonate catabolic process"/>
    <property type="evidence" value="ECO:0007669"/>
    <property type="project" value="TreeGrafter"/>
</dbReference>
<evidence type="ECO:0000259" key="5">
    <source>
        <dbReference type="Pfam" id="PF00296"/>
    </source>
</evidence>
<proteinExistence type="predicted"/>
<evidence type="ECO:0000313" key="7">
    <source>
        <dbReference type="Proteomes" id="UP001176960"/>
    </source>
</evidence>
<comment type="caution">
    <text evidence="6">The sequence shown here is derived from an EMBL/GenBank/DDBJ whole genome shotgun (WGS) entry which is preliminary data.</text>
</comment>
<dbReference type="Pfam" id="PF00296">
    <property type="entry name" value="Bac_luciferase"/>
    <property type="match status" value="1"/>
</dbReference>
<gene>
    <name evidence="6" type="ORF">LMG32879_002337</name>
</gene>
<dbReference type="RefSeq" id="WP_289843652.1">
    <property type="nucleotide sequence ID" value="NZ_CATKSH010000016.1"/>
</dbReference>
<dbReference type="InterPro" id="IPR011251">
    <property type="entry name" value="Luciferase-like_dom"/>
</dbReference>
<dbReference type="InterPro" id="IPR050172">
    <property type="entry name" value="SsuD_RutA_monooxygenase"/>
</dbReference>
<reference evidence="6" key="1">
    <citation type="submission" date="2023-03" db="EMBL/GenBank/DDBJ databases">
        <authorList>
            <person name="Cleenwerck I."/>
        </authorList>
    </citation>
    <scope>NUCLEOTIDE SEQUENCE</scope>
    <source>
        <strain evidence="6">LMG 32879</strain>
    </source>
</reference>
<evidence type="ECO:0000256" key="2">
    <source>
        <dbReference type="ARBA" id="ARBA00022643"/>
    </source>
</evidence>
<dbReference type="AlphaFoldDB" id="A0AA35UXW8"/>
<dbReference type="GO" id="GO:0008726">
    <property type="term" value="F:alkanesulfonate monooxygenase activity"/>
    <property type="evidence" value="ECO:0007669"/>
    <property type="project" value="TreeGrafter"/>
</dbReference>
<evidence type="ECO:0000256" key="1">
    <source>
        <dbReference type="ARBA" id="ARBA00022630"/>
    </source>
</evidence>